<comment type="caution">
    <text evidence="2">The sequence shown here is derived from an EMBL/GenBank/DDBJ whole genome shotgun (WGS) entry which is preliminary data.</text>
</comment>
<keyword evidence="3" id="KW-1185">Reference proteome</keyword>
<dbReference type="AlphaFoldDB" id="A0A4C1TJD6"/>
<dbReference type="Proteomes" id="UP000299102">
    <property type="component" value="Unassembled WGS sequence"/>
</dbReference>
<dbReference type="OrthoDB" id="6757013at2759"/>
<reference evidence="2 3" key="1">
    <citation type="journal article" date="2019" name="Commun. Biol.">
        <title>The bagworm genome reveals a unique fibroin gene that provides high tensile strength.</title>
        <authorList>
            <person name="Kono N."/>
            <person name="Nakamura H."/>
            <person name="Ohtoshi R."/>
            <person name="Tomita M."/>
            <person name="Numata K."/>
            <person name="Arakawa K."/>
        </authorList>
    </citation>
    <scope>NUCLEOTIDE SEQUENCE [LARGE SCALE GENOMIC DNA]</scope>
</reference>
<dbReference type="EMBL" id="BGZK01000063">
    <property type="protein sequence ID" value="GBP14306.1"/>
    <property type="molecule type" value="Genomic_DNA"/>
</dbReference>
<proteinExistence type="predicted"/>
<feature type="region of interest" description="Disordered" evidence="1">
    <location>
        <begin position="66"/>
        <end position="91"/>
    </location>
</feature>
<evidence type="ECO:0000256" key="1">
    <source>
        <dbReference type="SAM" id="MobiDB-lite"/>
    </source>
</evidence>
<gene>
    <name evidence="2" type="ORF">EVAR_92312_1</name>
</gene>
<evidence type="ECO:0000313" key="2">
    <source>
        <dbReference type="EMBL" id="GBP14306.1"/>
    </source>
</evidence>
<protein>
    <submittedName>
        <fullName evidence="2">Uncharacterized protein</fullName>
    </submittedName>
</protein>
<organism evidence="2 3">
    <name type="scientific">Eumeta variegata</name>
    <name type="common">Bagworm moth</name>
    <name type="synonym">Eumeta japonica</name>
    <dbReference type="NCBI Taxonomy" id="151549"/>
    <lineage>
        <taxon>Eukaryota</taxon>
        <taxon>Metazoa</taxon>
        <taxon>Ecdysozoa</taxon>
        <taxon>Arthropoda</taxon>
        <taxon>Hexapoda</taxon>
        <taxon>Insecta</taxon>
        <taxon>Pterygota</taxon>
        <taxon>Neoptera</taxon>
        <taxon>Endopterygota</taxon>
        <taxon>Lepidoptera</taxon>
        <taxon>Glossata</taxon>
        <taxon>Ditrysia</taxon>
        <taxon>Tineoidea</taxon>
        <taxon>Psychidae</taxon>
        <taxon>Oiketicinae</taxon>
        <taxon>Eumeta</taxon>
    </lineage>
</organism>
<sequence>MKWTGHMLRCRYEKRNKQVTVWYPTDGFRSRGRKVRRWEDDLKFLPPTSFKLEMRLLAESELKAGQRAKLGKVRRPESKEGASPKSRTGWG</sequence>
<name>A0A4C1TJD6_EUMVA</name>
<evidence type="ECO:0000313" key="3">
    <source>
        <dbReference type="Proteomes" id="UP000299102"/>
    </source>
</evidence>
<accession>A0A4C1TJD6</accession>